<name>B0JVS2_MICAN</name>
<dbReference type="KEGG" id="mar:MAE_48430"/>
<proteinExistence type="predicted"/>
<dbReference type="STRING" id="449447.MAE_48430"/>
<evidence type="ECO:0000313" key="1">
    <source>
        <dbReference type="EMBL" id="BAG04665.1"/>
    </source>
</evidence>
<dbReference type="AlphaFoldDB" id="B0JVS2"/>
<dbReference type="EnsemblBacteria" id="BAG04665">
    <property type="protein sequence ID" value="BAG04665"/>
    <property type="gene ID" value="MAE_48430"/>
</dbReference>
<gene>
    <name evidence="1" type="ordered locus">MAE_48430</name>
</gene>
<organism evidence="1 2">
    <name type="scientific">Microcystis aeruginosa (strain NIES-843 / IAM M-2473)</name>
    <dbReference type="NCBI Taxonomy" id="449447"/>
    <lineage>
        <taxon>Bacteria</taxon>
        <taxon>Bacillati</taxon>
        <taxon>Cyanobacteriota</taxon>
        <taxon>Cyanophyceae</taxon>
        <taxon>Oscillatoriophycideae</taxon>
        <taxon>Chroococcales</taxon>
        <taxon>Microcystaceae</taxon>
        <taxon>Microcystis</taxon>
    </lineage>
</organism>
<protein>
    <submittedName>
        <fullName evidence="1">Uncharacterized protein</fullName>
    </submittedName>
</protein>
<evidence type="ECO:0000313" key="2">
    <source>
        <dbReference type="Proteomes" id="UP000001510"/>
    </source>
</evidence>
<accession>B0JVS2</accession>
<keyword evidence="2" id="KW-1185">Reference proteome</keyword>
<sequence length="57" mass="6441">MGKIYILDSQIEGFSQSQPATIKQLNDKMLYATEVLHDILHFFFGEDGGQAFVTFCP</sequence>
<dbReference type="Proteomes" id="UP000001510">
    <property type="component" value="Chromosome"/>
</dbReference>
<dbReference type="PaxDb" id="449447-MAE_48430"/>
<dbReference type="HOGENOM" id="CLU_2991684_0_0_3"/>
<dbReference type="EMBL" id="AP009552">
    <property type="protein sequence ID" value="BAG04665.1"/>
    <property type="molecule type" value="Genomic_DNA"/>
</dbReference>
<reference evidence="1 2" key="1">
    <citation type="journal article" date="2007" name="DNA Res.">
        <title>Complete genomic structure of the bloom-forming toxic cyanobacterium Microcystis aeruginosa NIES-843.</title>
        <authorList>
            <person name="Kaneko T."/>
            <person name="Nakajima N."/>
            <person name="Okamoto S."/>
            <person name="Suzuki I."/>
            <person name="Tanabe Y."/>
            <person name="Tamaoki M."/>
            <person name="Nakamura Y."/>
            <person name="Kasai F."/>
            <person name="Watanabe A."/>
            <person name="Kawashima K."/>
            <person name="Kishida Y."/>
            <person name="Ono A."/>
            <person name="Shimizu Y."/>
            <person name="Takahashi C."/>
            <person name="Minami C."/>
            <person name="Fujishiro T."/>
            <person name="Kohara M."/>
            <person name="Katoh M."/>
            <person name="Nakazaki N."/>
            <person name="Nakayama S."/>
            <person name="Yamada M."/>
            <person name="Tabata S."/>
            <person name="Watanabe M.M."/>
        </authorList>
    </citation>
    <scope>NUCLEOTIDE SEQUENCE [LARGE SCALE GENOMIC DNA]</scope>
    <source>
        <strain evidence="2">NIES-843 / IAM M-247</strain>
    </source>
</reference>